<organism evidence="2 3">
    <name type="scientific">Puniceicoccus vermicola</name>
    <dbReference type="NCBI Taxonomy" id="388746"/>
    <lineage>
        <taxon>Bacteria</taxon>
        <taxon>Pseudomonadati</taxon>
        <taxon>Verrucomicrobiota</taxon>
        <taxon>Opitutia</taxon>
        <taxon>Puniceicoccales</taxon>
        <taxon>Puniceicoccaceae</taxon>
        <taxon>Puniceicoccus</taxon>
    </lineage>
</organism>
<protein>
    <submittedName>
        <fullName evidence="2">Uncharacterized protein</fullName>
    </submittedName>
</protein>
<gene>
    <name evidence="2" type="ORF">H5P30_11840</name>
</gene>
<comment type="caution">
    <text evidence="2">The sequence shown here is derived from an EMBL/GenBank/DDBJ whole genome shotgun (WGS) entry which is preliminary data.</text>
</comment>
<dbReference type="AlphaFoldDB" id="A0A7X1AYS7"/>
<dbReference type="RefSeq" id="WP_185693153.1">
    <property type="nucleotide sequence ID" value="NZ_JACHVA010000092.1"/>
</dbReference>
<evidence type="ECO:0000313" key="2">
    <source>
        <dbReference type="EMBL" id="MBC2602470.1"/>
    </source>
</evidence>
<sequence>MFLKFVVALLLVFGAYMAWQEFGDPYADPGEYLNTEPAQRLTLAPPKTVSGYKLFPVAWYQLDARVVAAKLYDEELSPIDLGVVWGKMAEDQHANRMHFTHGNRWLDYTGNSGLDRNTTNWSIANVHIIPADPKVRKIVTSAKPGDFISLQGSLVQAFGDKGAWSSSLSRKDQGDGACEVLYVTKATFFDPKTLAPATPKKQQTVKENSWSQRTPERSPSPYIHRPRQPTPRPEYPKEFTLVRELEIPIDAGSVLIPEGNVITLLEKSGDRFRVEYAKFEFWITQDTLSPEPDAP</sequence>
<keyword evidence="3" id="KW-1185">Reference proteome</keyword>
<evidence type="ECO:0000256" key="1">
    <source>
        <dbReference type="SAM" id="MobiDB-lite"/>
    </source>
</evidence>
<reference evidence="2 3" key="1">
    <citation type="submission" date="2020-07" db="EMBL/GenBank/DDBJ databases">
        <authorList>
            <person name="Feng X."/>
        </authorList>
    </citation>
    <scope>NUCLEOTIDE SEQUENCE [LARGE SCALE GENOMIC DNA]</scope>
    <source>
        <strain evidence="2 3">JCM14086</strain>
    </source>
</reference>
<name>A0A7X1AYS7_9BACT</name>
<feature type="region of interest" description="Disordered" evidence="1">
    <location>
        <begin position="193"/>
        <end position="234"/>
    </location>
</feature>
<accession>A0A7X1AYS7</accession>
<proteinExistence type="predicted"/>
<evidence type="ECO:0000313" key="3">
    <source>
        <dbReference type="Proteomes" id="UP000525652"/>
    </source>
</evidence>
<dbReference type="EMBL" id="JACHVA010000092">
    <property type="protein sequence ID" value="MBC2602470.1"/>
    <property type="molecule type" value="Genomic_DNA"/>
</dbReference>
<feature type="compositionally biased region" description="Polar residues" evidence="1">
    <location>
        <begin position="200"/>
        <end position="213"/>
    </location>
</feature>
<dbReference type="Proteomes" id="UP000525652">
    <property type="component" value="Unassembled WGS sequence"/>
</dbReference>